<proteinExistence type="predicted"/>
<organism evidence="2 3">
    <name type="scientific">[Clostridium] hylemonae DSM 15053</name>
    <dbReference type="NCBI Taxonomy" id="553973"/>
    <lineage>
        <taxon>Bacteria</taxon>
        <taxon>Bacillati</taxon>
        <taxon>Bacillota</taxon>
        <taxon>Clostridia</taxon>
        <taxon>Lachnospirales</taxon>
        <taxon>Lachnospiraceae</taxon>
    </lineage>
</organism>
<dbReference type="HOGENOM" id="CLU_2648100_0_0_9"/>
<accession>C0BXD6</accession>
<name>C0BXD6_9FIRM</name>
<keyword evidence="1" id="KW-0732">Signal</keyword>
<evidence type="ECO:0000313" key="2">
    <source>
        <dbReference type="EMBL" id="EEG75243.1"/>
    </source>
</evidence>
<reference evidence="2" key="2">
    <citation type="submission" date="2013-06" db="EMBL/GenBank/DDBJ databases">
        <title>Draft genome sequence of Clostridium hylemonae (DSM 15053).</title>
        <authorList>
            <person name="Sudarsanam P."/>
            <person name="Ley R."/>
            <person name="Guruge J."/>
            <person name="Turnbaugh P.J."/>
            <person name="Mahowald M."/>
            <person name="Liep D."/>
            <person name="Gordon J."/>
        </authorList>
    </citation>
    <scope>NUCLEOTIDE SEQUENCE</scope>
    <source>
        <strain evidence="2">DSM 15053</strain>
    </source>
</reference>
<reference evidence="2" key="1">
    <citation type="submission" date="2009-02" db="EMBL/GenBank/DDBJ databases">
        <authorList>
            <person name="Fulton L."/>
            <person name="Clifton S."/>
            <person name="Fulton B."/>
            <person name="Xu J."/>
            <person name="Minx P."/>
            <person name="Pepin K.H."/>
            <person name="Johnson M."/>
            <person name="Bhonagiri V."/>
            <person name="Nash W.E."/>
            <person name="Mardis E.R."/>
            <person name="Wilson R.K."/>
        </authorList>
    </citation>
    <scope>NUCLEOTIDE SEQUENCE [LARGE SCALE GENOMIC DNA]</scope>
    <source>
        <strain evidence="2">DSM 15053</strain>
    </source>
</reference>
<evidence type="ECO:0000256" key="1">
    <source>
        <dbReference type="SAM" id="SignalP"/>
    </source>
</evidence>
<protein>
    <recommendedName>
        <fullName evidence="4">Secreted protein</fullName>
    </recommendedName>
</protein>
<evidence type="ECO:0008006" key="4">
    <source>
        <dbReference type="Google" id="ProtNLM"/>
    </source>
</evidence>
<dbReference type="STRING" id="553973.CLOHYLEM_04473"/>
<feature type="signal peptide" evidence="1">
    <location>
        <begin position="1"/>
        <end position="21"/>
    </location>
</feature>
<evidence type="ECO:0000313" key="3">
    <source>
        <dbReference type="Proteomes" id="UP000004893"/>
    </source>
</evidence>
<keyword evidence="3" id="KW-1185">Reference proteome</keyword>
<sequence length="76" mass="8436">MLAVKCQLVLFYVCIRFRLCARSYALPAAAASKTEANAQKRAKKDHKLAKYLVVAKYKSCYNSLYNSAAEELAAAD</sequence>
<comment type="caution">
    <text evidence="2">The sequence shown here is derived from an EMBL/GenBank/DDBJ whole genome shotgun (WGS) entry which is preliminary data.</text>
</comment>
<dbReference type="EMBL" id="ABYI02000012">
    <property type="protein sequence ID" value="EEG75243.1"/>
    <property type="molecule type" value="Genomic_DNA"/>
</dbReference>
<gene>
    <name evidence="2" type="ORF">CLOHYLEM_04473</name>
</gene>
<dbReference type="RefSeq" id="WP_006441805.1">
    <property type="nucleotide sequence ID" value="NZ_CP036524.1"/>
</dbReference>
<feature type="chain" id="PRO_5038703389" description="Secreted protein" evidence="1">
    <location>
        <begin position="22"/>
        <end position="76"/>
    </location>
</feature>
<dbReference type="AlphaFoldDB" id="C0BXD6"/>
<dbReference type="Proteomes" id="UP000004893">
    <property type="component" value="Unassembled WGS sequence"/>
</dbReference>